<name>A0A0M9DJZ5_9BACI</name>
<keyword evidence="2" id="KW-1185">Reference proteome</keyword>
<comment type="caution">
    <text evidence="1">The sequence shown here is derived from an EMBL/GenBank/DDBJ whole genome shotgun (WGS) entry which is preliminary data.</text>
</comment>
<organism evidence="1 2">
    <name type="scientific">Lysinibacillus macroides</name>
    <dbReference type="NCBI Taxonomy" id="33935"/>
    <lineage>
        <taxon>Bacteria</taxon>
        <taxon>Bacillati</taxon>
        <taxon>Bacillota</taxon>
        <taxon>Bacilli</taxon>
        <taxon>Bacillales</taxon>
        <taxon>Bacillaceae</taxon>
        <taxon>Lysinibacillus</taxon>
    </lineage>
</organism>
<dbReference type="EMBL" id="LGCI01000006">
    <property type="protein sequence ID" value="KOY82163.1"/>
    <property type="molecule type" value="Genomic_DNA"/>
</dbReference>
<evidence type="ECO:0000313" key="2">
    <source>
        <dbReference type="Proteomes" id="UP000037977"/>
    </source>
</evidence>
<gene>
    <name evidence="1" type="ORF">ADM90_11010</name>
</gene>
<protein>
    <recommendedName>
        <fullName evidence="3">Esterase</fullName>
    </recommendedName>
</protein>
<dbReference type="Gene3D" id="3.40.50.1820">
    <property type="entry name" value="alpha/beta hydrolase"/>
    <property type="match status" value="1"/>
</dbReference>
<sequence length="261" mass="29966">MISIKYEKINQYDVSIVLPSGYDPAKQYRTIYMHDGGNGAIQAMNYIDHLIITAQIEPLIIIGIVPIDRNNEYTPWEAPSLMPNTPNLGGQVKNYLDTIVHQIKPYIDTHYATNPAPSYTAIAGCSFGGLASIFASYYYPEVFHQYIVLSASFWYEDVLQYIRGEEVKRQGNTYIKPAVNRQNHHLYLYVGELEGIYRDSIQKNMVEATKKAYQELTKEDYLEGNLLFELNPEGTHDVCFFSQHFIRALRWLYGGGTHQED</sequence>
<dbReference type="PATRIC" id="fig|33935.3.peg.4111"/>
<dbReference type="PANTHER" id="PTHR48098:SF6">
    <property type="entry name" value="FERRI-BACILLIBACTIN ESTERASE BESA"/>
    <property type="match status" value="1"/>
</dbReference>
<dbReference type="InterPro" id="IPR029058">
    <property type="entry name" value="AB_hydrolase_fold"/>
</dbReference>
<dbReference type="SUPFAM" id="SSF53474">
    <property type="entry name" value="alpha/beta-Hydrolases"/>
    <property type="match status" value="1"/>
</dbReference>
<evidence type="ECO:0008006" key="3">
    <source>
        <dbReference type="Google" id="ProtNLM"/>
    </source>
</evidence>
<dbReference type="InterPro" id="IPR000801">
    <property type="entry name" value="Esterase-like"/>
</dbReference>
<dbReference type="STRING" id="33935.ADM90_11010"/>
<evidence type="ECO:0000313" key="1">
    <source>
        <dbReference type="EMBL" id="KOY82163.1"/>
    </source>
</evidence>
<dbReference type="PANTHER" id="PTHR48098">
    <property type="entry name" value="ENTEROCHELIN ESTERASE-RELATED"/>
    <property type="match status" value="1"/>
</dbReference>
<dbReference type="InterPro" id="IPR050583">
    <property type="entry name" value="Mycobacterial_A85_antigen"/>
</dbReference>
<dbReference type="Proteomes" id="UP000037977">
    <property type="component" value="Unassembled WGS sequence"/>
</dbReference>
<dbReference type="Pfam" id="PF00756">
    <property type="entry name" value="Esterase"/>
    <property type="match status" value="1"/>
</dbReference>
<accession>A0A0M9DJZ5</accession>
<dbReference type="RefSeq" id="WP_053995063.1">
    <property type="nucleotide sequence ID" value="NZ_CP065643.1"/>
</dbReference>
<dbReference type="OrthoDB" id="9784036at2"/>
<proteinExistence type="predicted"/>
<dbReference type="AlphaFoldDB" id="A0A0M9DJZ5"/>
<reference evidence="1 2" key="1">
    <citation type="submission" date="2015-07" db="EMBL/GenBank/DDBJ databases">
        <title>Genome sequencing project for genomic taxonomy and phylogenomics of Bacillus-like bacteria.</title>
        <authorList>
            <person name="Liu B."/>
            <person name="Wang J."/>
            <person name="Zhu Y."/>
            <person name="Liu G."/>
            <person name="Chen Q."/>
            <person name="Chen Z."/>
            <person name="Che J."/>
            <person name="Ge C."/>
            <person name="Shi H."/>
            <person name="Pan Z."/>
            <person name="Liu X."/>
        </authorList>
    </citation>
    <scope>NUCLEOTIDE SEQUENCE [LARGE SCALE GENOMIC DNA]</scope>
    <source>
        <strain evidence="1 2">DSM 54</strain>
    </source>
</reference>